<evidence type="ECO:0000256" key="1">
    <source>
        <dbReference type="ARBA" id="ARBA00004651"/>
    </source>
</evidence>
<sequence>MNNNYQKNTRNSLKYCRLLLKVIGVWPLINGYHGVIERIVSMILIAACLGSLLFALLPTTYYCFFYVKQIDERITIFAPICYCSSCIMKLYYLCSKSTALKDCIEQMEEDWKSIETVEHQTIMLEKLAIANKSTLAFTILLYINGICYVTVLPLFSSPWSVATNATEDVKPLLFPGLDLFIDDIYSAPIYQMIYSAHCAYACLSVGVETALCGIMATFVGHARGMLQIQMALLEDMVVDAKNNKEKSLLPLIVSNHVGILTYAKRVAYAMQEICFLEVTTTTLLICTMEYLSIMAWRDVDLIALGTYVGSWISMTLNMFIICYAGDLLVEEGEKFGEATYNIEWYNLPEKKAQDLIILIGISRYPPKLTGGKIFEISIDTFSSSVAHKKSYGTAQREEEFLARYLRHSLKIYMVR</sequence>
<dbReference type="GO" id="GO:0004984">
    <property type="term" value="F:olfactory receptor activity"/>
    <property type="evidence" value="ECO:0007669"/>
    <property type="project" value="InterPro"/>
</dbReference>
<reference evidence="12" key="1">
    <citation type="submission" date="2025-08" db="UniProtKB">
        <authorList>
            <consortium name="RefSeq"/>
        </authorList>
    </citation>
    <scope>IDENTIFICATION</scope>
    <source>
        <tissue evidence="12">Whole body</tissue>
    </source>
</reference>
<evidence type="ECO:0000256" key="9">
    <source>
        <dbReference type="ARBA" id="ARBA00023224"/>
    </source>
</evidence>
<comment type="subcellular location">
    <subcellularLocation>
        <location evidence="1 10">Cell membrane</location>
        <topology evidence="1 10">Multi-pass membrane protein</topology>
    </subcellularLocation>
</comment>
<evidence type="ECO:0000256" key="3">
    <source>
        <dbReference type="ARBA" id="ARBA00022606"/>
    </source>
</evidence>
<keyword evidence="3 10" id="KW-0716">Sensory transduction</keyword>
<dbReference type="Pfam" id="PF02949">
    <property type="entry name" value="7tm_6"/>
    <property type="match status" value="1"/>
</dbReference>
<evidence type="ECO:0000256" key="7">
    <source>
        <dbReference type="ARBA" id="ARBA00023136"/>
    </source>
</evidence>
<dbReference type="RefSeq" id="XP_026670946.1">
    <property type="nucleotide sequence ID" value="XM_026815145.1"/>
</dbReference>
<comment type="similarity">
    <text evidence="10">Belongs to the insect chemoreceptor superfamily. Heteromeric odorant receptor channel (TC 1.A.69) family.</text>
</comment>
<dbReference type="Proteomes" id="UP000694925">
    <property type="component" value="Unplaced"/>
</dbReference>
<keyword evidence="7 10" id="KW-0472">Membrane</keyword>
<comment type="caution">
    <text evidence="10">Lacks conserved residue(s) required for the propagation of feature annotation.</text>
</comment>
<gene>
    <name evidence="12" type="primary">LOC108626779</name>
</gene>
<protein>
    <recommendedName>
        <fullName evidence="10">Odorant receptor</fullName>
    </recommendedName>
</protein>
<evidence type="ECO:0000313" key="11">
    <source>
        <dbReference type="Proteomes" id="UP000694925"/>
    </source>
</evidence>
<feature type="transmembrane region" description="Helical" evidence="10">
    <location>
        <begin position="302"/>
        <end position="324"/>
    </location>
</feature>
<dbReference type="GeneID" id="108626779"/>
<keyword evidence="11" id="KW-1185">Reference proteome</keyword>
<dbReference type="GO" id="GO:0005549">
    <property type="term" value="F:odorant binding"/>
    <property type="evidence" value="ECO:0007669"/>
    <property type="project" value="InterPro"/>
</dbReference>
<feature type="transmembrane region" description="Helical" evidence="10">
    <location>
        <begin position="41"/>
        <end position="67"/>
    </location>
</feature>
<dbReference type="PANTHER" id="PTHR21137">
    <property type="entry name" value="ODORANT RECEPTOR"/>
    <property type="match status" value="1"/>
</dbReference>
<evidence type="ECO:0000256" key="10">
    <source>
        <dbReference type="RuleBase" id="RU351113"/>
    </source>
</evidence>
<dbReference type="PANTHER" id="PTHR21137:SF35">
    <property type="entry name" value="ODORANT RECEPTOR 19A-RELATED"/>
    <property type="match status" value="1"/>
</dbReference>
<evidence type="ECO:0000256" key="6">
    <source>
        <dbReference type="ARBA" id="ARBA00022989"/>
    </source>
</evidence>
<organism evidence="11 12">
    <name type="scientific">Ceratina calcarata</name>
    <dbReference type="NCBI Taxonomy" id="156304"/>
    <lineage>
        <taxon>Eukaryota</taxon>
        <taxon>Metazoa</taxon>
        <taxon>Ecdysozoa</taxon>
        <taxon>Arthropoda</taxon>
        <taxon>Hexapoda</taxon>
        <taxon>Insecta</taxon>
        <taxon>Pterygota</taxon>
        <taxon>Neoptera</taxon>
        <taxon>Endopterygota</taxon>
        <taxon>Hymenoptera</taxon>
        <taxon>Apocrita</taxon>
        <taxon>Aculeata</taxon>
        <taxon>Apoidea</taxon>
        <taxon>Anthophila</taxon>
        <taxon>Apidae</taxon>
        <taxon>Ceratina</taxon>
        <taxon>Zadontomerus</taxon>
    </lineage>
</organism>
<feature type="transmembrane region" description="Helical" evidence="10">
    <location>
        <begin position="135"/>
        <end position="155"/>
    </location>
</feature>
<dbReference type="GO" id="GO:0005886">
    <property type="term" value="C:plasma membrane"/>
    <property type="evidence" value="ECO:0007669"/>
    <property type="project" value="UniProtKB-SubCell"/>
</dbReference>
<proteinExistence type="inferred from homology"/>
<evidence type="ECO:0000313" key="12">
    <source>
        <dbReference type="RefSeq" id="XP_026670946.1"/>
    </source>
</evidence>
<evidence type="ECO:0000256" key="8">
    <source>
        <dbReference type="ARBA" id="ARBA00023170"/>
    </source>
</evidence>
<keyword evidence="5 10" id="KW-0552">Olfaction</keyword>
<keyword evidence="4 10" id="KW-0812">Transmembrane</keyword>
<evidence type="ECO:0000256" key="2">
    <source>
        <dbReference type="ARBA" id="ARBA00022475"/>
    </source>
</evidence>
<keyword evidence="2" id="KW-1003">Cell membrane</keyword>
<dbReference type="InterPro" id="IPR004117">
    <property type="entry name" value="7tm6_olfct_rcpt"/>
</dbReference>
<keyword evidence="8 10" id="KW-0675">Receptor</keyword>
<evidence type="ECO:0000256" key="4">
    <source>
        <dbReference type="ARBA" id="ARBA00022692"/>
    </source>
</evidence>
<keyword evidence="6 10" id="KW-1133">Transmembrane helix</keyword>
<dbReference type="GO" id="GO:0007165">
    <property type="term" value="P:signal transduction"/>
    <property type="evidence" value="ECO:0007669"/>
    <property type="project" value="UniProtKB-KW"/>
</dbReference>
<name>A0AAJ7S413_9HYME</name>
<accession>A0AAJ7S413</accession>
<dbReference type="AlphaFoldDB" id="A0AAJ7S413"/>
<keyword evidence="9 10" id="KW-0807">Transducer</keyword>
<feature type="transmembrane region" description="Helical" evidence="10">
    <location>
        <begin position="274"/>
        <end position="296"/>
    </location>
</feature>
<evidence type="ECO:0000256" key="5">
    <source>
        <dbReference type="ARBA" id="ARBA00022725"/>
    </source>
</evidence>
<feature type="transmembrane region" description="Helical" evidence="10">
    <location>
        <begin position="74"/>
        <end position="92"/>
    </location>
</feature>